<evidence type="ECO:0000256" key="1">
    <source>
        <dbReference type="SAM" id="MobiDB-lite"/>
    </source>
</evidence>
<dbReference type="GeneID" id="70193029"/>
<accession>A0A9P9BT10</accession>
<dbReference type="AlphaFoldDB" id="A0A9P9BT10"/>
<organism evidence="2 3">
    <name type="scientific">Microdochium trichocladiopsis</name>
    <dbReference type="NCBI Taxonomy" id="1682393"/>
    <lineage>
        <taxon>Eukaryota</taxon>
        <taxon>Fungi</taxon>
        <taxon>Dikarya</taxon>
        <taxon>Ascomycota</taxon>
        <taxon>Pezizomycotina</taxon>
        <taxon>Sordariomycetes</taxon>
        <taxon>Xylariomycetidae</taxon>
        <taxon>Xylariales</taxon>
        <taxon>Microdochiaceae</taxon>
        <taxon>Microdochium</taxon>
    </lineage>
</organism>
<reference evidence="2" key="1">
    <citation type="journal article" date="2021" name="Nat. Commun.">
        <title>Genetic determinants of endophytism in the Arabidopsis root mycobiome.</title>
        <authorList>
            <person name="Mesny F."/>
            <person name="Miyauchi S."/>
            <person name="Thiergart T."/>
            <person name="Pickel B."/>
            <person name="Atanasova L."/>
            <person name="Karlsson M."/>
            <person name="Huettel B."/>
            <person name="Barry K.W."/>
            <person name="Haridas S."/>
            <person name="Chen C."/>
            <person name="Bauer D."/>
            <person name="Andreopoulos W."/>
            <person name="Pangilinan J."/>
            <person name="LaButti K."/>
            <person name="Riley R."/>
            <person name="Lipzen A."/>
            <person name="Clum A."/>
            <person name="Drula E."/>
            <person name="Henrissat B."/>
            <person name="Kohler A."/>
            <person name="Grigoriev I.V."/>
            <person name="Martin F.M."/>
            <person name="Hacquard S."/>
        </authorList>
    </citation>
    <scope>NUCLEOTIDE SEQUENCE</scope>
    <source>
        <strain evidence="2">MPI-CAGE-CH-0230</strain>
    </source>
</reference>
<feature type="compositionally biased region" description="Basic residues" evidence="1">
    <location>
        <begin position="93"/>
        <end position="107"/>
    </location>
</feature>
<comment type="caution">
    <text evidence="2">The sequence shown here is derived from an EMBL/GenBank/DDBJ whole genome shotgun (WGS) entry which is preliminary data.</text>
</comment>
<dbReference type="EMBL" id="JAGTJQ010000003">
    <property type="protein sequence ID" value="KAH7035012.1"/>
    <property type="molecule type" value="Genomic_DNA"/>
</dbReference>
<name>A0A9P9BT10_9PEZI</name>
<proteinExistence type="predicted"/>
<keyword evidence="3" id="KW-1185">Reference proteome</keyword>
<protein>
    <submittedName>
        <fullName evidence="2">Uncharacterized protein</fullName>
    </submittedName>
</protein>
<evidence type="ECO:0000313" key="2">
    <source>
        <dbReference type="EMBL" id="KAH7035012.1"/>
    </source>
</evidence>
<dbReference type="RefSeq" id="XP_046015105.1">
    <property type="nucleotide sequence ID" value="XM_046163483.1"/>
</dbReference>
<gene>
    <name evidence="2" type="ORF">B0I36DRAFT_86786</name>
</gene>
<dbReference type="Proteomes" id="UP000756346">
    <property type="component" value="Unassembled WGS sequence"/>
</dbReference>
<sequence>MDTIMAIHRCHAFQHPIYNPIQRSASGLRKPASRVEQVRFSQRGILKPPTILHSSAARAERATRQIIHRKGNSWHALMRWQRDKPPVSTRTRYAQRTRRGSKARQTRAPRANHGTAKVAYPPMDGGFVGLHPPRAACQRITACMIQVPGPLSHVALSIPDYYKKRNVPRWRPHGTRRLGYRVLDDQPHNVTMPSHSQHIAAVLCCFSYSRCSCQNEFSPILKLVCQKGRKKYSLSA</sequence>
<feature type="region of interest" description="Disordered" evidence="1">
    <location>
        <begin position="85"/>
        <end position="115"/>
    </location>
</feature>
<evidence type="ECO:0000313" key="3">
    <source>
        <dbReference type="Proteomes" id="UP000756346"/>
    </source>
</evidence>